<evidence type="ECO:0000256" key="1">
    <source>
        <dbReference type="SAM" id="Phobius"/>
    </source>
</evidence>
<proteinExistence type="predicted"/>
<gene>
    <name evidence="2" type="ORF">VN93_0512</name>
</gene>
<accession>A0ABR5EIW5</accession>
<sequence length="62" mass="7320">MKRLKIFTATFEESMNFEDDPLLNWQNKYINSSTDNEKPILLFIISILLIILLYVIDVILKS</sequence>
<name>A0ABR5EIW5_LACLC</name>
<protein>
    <submittedName>
        <fullName evidence="2">Uncharacterized protein</fullName>
    </submittedName>
</protein>
<reference evidence="2 3" key="1">
    <citation type="submission" date="2015-04" db="EMBL/GenBank/DDBJ databases">
        <title>Evaluation of non-dairy Lactococcus lactis with potential dairy applications reveals extensive phenotype-genotype disparity.</title>
        <authorList>
            <person name="Cavanagh D."/>
            <person name="Casey A."/>
            <person name="Altermann E."/>
            <person name="Cotter P."/>
            <person name="Fitzgerald G.F."/>
            <person name="McAuliffe O."/>
        </authorList>
    </citation>
    <scope>NUCLEOTIDE SEQUENCE [LARGE SCALE GENOMIC DNA]</scope>
    <source>
        <strain evidence="2 3">DPC6856</strain>
    </source>
</reference>
<feature type="transmembrane region" description="Helical" evidence="1">
    <location>
        <begin position="40"/>
        <end position="60"/>
    </location>
</feature>
<evidence type="ECO:0000313" key="3">
    <source>
        <dbReference type="Proteomes" id="UP000034513"/>
    </source>
</evidence>
<keyword evidence="1" id="KW-1133">Transmembrane helix</keyword>
<dbReference type="EMBL" id="LAVW01000067">
    <property type="protein sequence ID" value="KKW74526.1"/>
    <property type="molecule type" value="Genomic_DNA"/>
</dbReference>
<organism evidence="2 3">
    <name type="scientific">Lactococcus lactis subsp. cremoris</name>
    <name type="common">Streptococcus cremoris</name>
    <dbReference type="NCBI Taxonomy" id="1359"/>
    <lineage>
        <taxon>Bacteria</taxon>
        <taxon>Bacillati</taxon>
        <taxon>Bacillota</taxon>
        <taxon>Bacilli</taxon>
        <taxon>Lactobacillales</taxon>
        <taxon>Streptococcaceae</taxon>
        <taxon>Lactococcus</taxon>
    </lineage>
</organism>
<evidence type="ECO:0000313" key="2">
    <source>
        <dbReference type="EMBL" id="KKW74526.1"/>
    </source>
</evidence>
<dbReference type="RefSeq" id="WP_042747877.1">
    <property type="nucleotide sequence ID" value="NZ_LAVW01000067.1"/>
</dbReference>
<dbReference type="Proteomes" id="UP000034513">
    <property type="component" value="Unassembled WGS sequence"/>
</dbReference>
<keyword evidence="3" id="KW-1185">Reference proteome</keyword>
<keyword evidence="1" id="KW-0812">Transmembrane</keyword>
<keyword evidence="1" id="KW-0472">Membrane</keyword>
<comment type="caution">
    <text evidence="2">The sequence shown here is derived from an EMBL/GenBank/DDBJ whole genome shotgun (WGS) entry which is preliminary data.</text>
</comment>